<evidence type="ECO:0000313" key="4">
    <source>
        <dbReference type="EMBL" id="KAK9000187.1"/>
    </source>
</evidence>
<protein>
    <submittedName>
        <fullName evidence="4">Uncharacterized protein</fullName>
    </submittedName>
</protein>
<name>A0ABR2QI60_9ROSI</name>
<reference evidence="4 5" key="1">
    <citation type="journal article" date="2024" name="G3 (Bethesda)">
        <title>Genome assembly of Hibiscus sabdariffa L. provides insights into metabolisms of medicinal natural products.</title>
        <authorList>
            <person name="Kim T."/>
        </authorList>
    </citation>
    <scope>NUCLEOTIDE SEQUENCE [LARGE SCALE GENOMIC DNA]</scope>
    <source>
        <strain evidence="4">TK-2024</strain>
        <tissue evidence="4">Old leaves</tissue>
    </source>
</reference>
<organism evidence="4 5">
    <name type="scientific">Hibiscus sabdariffa</name>
    <name type="common">roselle</name>
    <dbReference type="NCBI Taxonomy" id="183260"/>
    <lineage>
        <taxon>Eukaryota</taxon>
        <taxon>Viridiplantae</taxon>
        <taxon>Streptophyta</taxon>
        <taxon>Embryophyta</taxon>
        <taxon>Tracheophyta</taxon>
        <taxon>Spermatophyta</taxon>
        <taxon>Magnoliopsida</taxon>
        <taxon>eudicotyledons</taxon>
        <taxon>Gunneridae</taxon>
        <taxon>Pentapetalae</taxon>
        <taxon>rosids</taxon>
        <taxon>malvids</taxon>
        <taxon>Malvales</taxon>
        <taxon>Malvaceae</taxon>
        <taxon>Malvoideae</taxon>
        <taxon>Hibiscus</taxon>
    </lineage>
</organism>
<dbReference type="PANTHER" id="PTHR31175">
    <property type="entry name" value="AUXIN-RESPONSIVE FAMILY PROTEIN"/>
    <property type="match status" value="1"/>
</dbReference>
<evidence type="ECO:0000256" key="1">
    <source>
        <dbReference type="ARBA" id="ARBA00006974"/>
    </source>
</evidence>
<proteinExistence type="inferred from homology"/>
<comment type="caution">
    <text evidence="4">The sequence shown here is derived from an EMBL/GenBank/DDBJ whole genome shotgun (WGS) entry which is preliminary data.</text>
</comment>
<dbReference type="EMBL" id="JBBPBN010000037">
    <property type="protein sequence ID" value="KAK9000187.1"/>
    <property type="molecule type" value="Genomic_DNA"/>
</dbReference>
<accession>A0ABR2QI60</accession>
<evidence type="ECO:0000256" key="2">
    <source>
        <dbReference type="ARBA" id="ARBA00022473"/>
    </source>
</evidence>
<evidence type="ECO:0000256" key="3">
    <source>
        <dbReference type="ARBA" id="ARBA00022604"/>
    </source>
</evidence>
<evidence type="ECO:0000313" key="5">
    <source>
        <dbReference type="Proteomes" id="UP001396334"/>
    </source>
</evidence>
<keyword evidence="3" id="KW-0341">Growth regulation</keyword>
<sequence length="117" mass="13264">MISAKKLIELARKWQKLTAIKRKRITLSRTSAKVDTNSCSASSMVEKDHFVVYCSDENRNNIFCELLKMSEKEFGLPSGRPIAAHQILISINLMFGLKVKVEMLKEVVSLYLLAVAF</sequence>
<dbReference type="Pfam" id="PF02519">
    <property type="entry name" value="Auxin_inducible"/>
    <property type="match status" value="1"/>
</dbReference>
<comment type="similarity">
    <text evidence="1">Belongs to the ARG7 family.</text>
</comment>
<dbReference type="PANTHER" id="PTHR31175:SF65">
    <property type="entry name" value="AUXIN-RESPONSIVE PROTEIN SAUR66-LIKE"/>
    <property type="match status" value="1"/>
</dbReference>
<gene>
    <name evidence="4" type="ORF">V6N11_080692</name>
</gene>
<dbReference type="InterPro" id="IPR003676">
    <property type="entry name" value="SAUR_fam"/>
</dbReference>
<keyword evidence="2" id="KW-0217">Developmental protein</keyword>
<dbReference type="Proteomes" id="UP001396334">
    <property type="component" value="Unassembled WGS sequence"/>
</dbReference>
<keyword evidence="5" id="KW-1185">Reference proteome</keyword>